<comment type="caution">
    <text evidence="2">The sequence shown here is derived from an EMBL/GenBank/DDBJ whole genome shotgun (WGS) entry which is preliminary data.</text>
</comment>
<dbReference type="SUPFAM" id="SSF51182">
    <property type="entry name" value="RmlC-like cupins"/>
    <property type="match status" value="1"/>
</dbReference>
<organism evidence="2 3">
    <name type="scientific">Hymenobacter defluvii</name>
    <dbReference type="NCBI Taxonomy" id="2054411"/>
    <lineage>
        <taxon>Bacteria</taxon>
        <taxon>Pseudomonadati</taxon>
        <taxon>Bacteroidota</taxon>
        <taxon>Cytophagia</taxon>
        <taxon>Cytophagales</taxon>
        <taxon>Hymenobacteraceae</taxon>
        <taxon>Hymenobacter</taxon>
    </lineage>
</organism>
<dbReference type="InterPro" id="IPR014710">
    <property type="entry name" value="RmlC-like_jellyroll"/>
</dbReference>
<dbReference type="Proteomes" id="UP000670527">
    <property type="component" value="Unassembled WGS sequence"/>
</dbReference>
<reference evidence="2 3" key="1">
    <citation type="submission" date="2021-03" db="EMBL/GenBank/DDBJ databases">
        <authorList>
            <person name="Kim M.K."/>
        </authorList>
    </citation>
    <scope>NUCLEOTIDE SEQUENCE [LARGE SCALE GENOMIC DNA]</scope>
    <source>
        <strain evidence="2 3">BT507</strain>
    </source>
</reference>
<dbReference type="InterPro" id="IPR047121">
    <property type="entry name" value="YjiB-like"/>
</dbReference>
<dbReference type="InterPro" id="IPR014500">
    <property type="entry name" value="UCP019307_cupin"/>
</dbReference>
<proteinExistence type="predicted"/>
<gene>
    <name evidence="2" type="ORF">J4D97_03525</name>
</gene>
<dbReference type="Gene3D" id="2.60.120.10">
    <property type="entry name" value="Jelly Rolls"/>
    <property type="match status" value="1"/>
</dbReference>
<dbReference type="InterPro" id="IPR011051">
    <property type="entry name" value="RmlC_Cupin_sf"/>
</dbReference>
<dbReference type="PANTHER" id="PTHR36448">
    <property type="entry name" value="BLR7373 PROTEIN"/>
    <property type="match status" value="1"/>
</dbReference>
<dbReference type="CDD" id="cd02219">
    <property type="entry name" value="cupin_YjlB-like"/>
    <property type="match status" value="1"/>
</dbReference>
<name>A0ABS3T7T4_9BACT</name>
<evidence type="ECO:0000313" key="3">
    <source>
        <dbReference type="Proteomes" id="UP000670527"/>
    </source>
</evidence>
<accession>A0ABS3T7T4</accession>
<keyword evidence="3" id="KW-1185">Reference proteome</keyword>
<dbReference type="PANTHER" id="PTHR36448:SF2">
    <property type="entry name" value="CUPIN TYPE-1 DOMAIN-CONTAINING PROTEIN"/>
    <property type="match status" value="1"/>
</dbReference>
<dbReference type="Pfam" id="PF07883">
    <property type="entry name" value="Cupin_2"/>
    <property type="match status" value="1"/>
</dbReference>
<protein>
    <submittedName>
        <fullName evidence="2">Cupin domain-containing protein</fullName>
    </submittedName>
</protein>
<sequence length="166" mass="18348">MQPEQFLFHDDGQIPNSRFPVLLYRNAFPARDMEGAAWLEKRFAANNWTNSWRNGVYAYHHYHSTSHEVLGVYAGTALLQLGGEQGQQVRVQAGDILVLPAGVGHKNLGSEQLGIVGAYPEGRHWDVNRGLPGERPQADQNIAALPIPTTDPLLGSTQGLPTLWKK</sequence>
<evidence type="ECO:0000259" key="1">
    <source>
        <dbReference type="Pfam" id="PF07883"/>
    </source>
</evidence>
<dbReference type="PIRSF" id="PIRSF019307">
    <property type="entry name" value="UCP019307"/>
    <property type="match status" value="1"/>
</dbReference>
<dbReference type="EMBL" id="JAGETX010000001">
    <property type="protein sequence ID" value="MBO3269709.1"/>
    <property type="molecule type" value="Genomic_DNA"/>
</dbReference>
<dbReference type="InterPro" id="IPR013096">
    <property type="entry name" value="Cupin_2"/>
</dbReference>
<evidence type="ECO:0000313" key="2">
    <source>
        <dbReference type="EMBL" id="MBO3269709.1"/>
    </source>
</evidence>
<feature type="domain" description="Cupin type-2" evidence="1">
    <location>
        <begin position="58"/>
        <end position="106"/>
    </location>
</feature>